<protein>
    <submittedName>
        <fullName evidence="5">RNA recognition motif domain-containing protein</fullName>
    </submittedName>
</protein>
<dbReference type="Proteomes" id="UP001149165">
    <property type="component" value="Unassembled WGS sequence"/>
</dbReference>
<dbReference type="InterPro" id="IPR050374">
    <property type="entry name" value="RRT5_SRSF_SR"/>
</dbReference>
<dbReference type="SUPFAM" id="SSF54928">
    <property type="entry name" value="RNA-binding domain, RBD"/>
    <property type="match status" value="2"/>
</dbReference>
<evidence type="ECO:0000256" key="3">
    <source>
        <dbReference type="SAM" id="MobiDB-lite"/>
    </source>
</evidence>
<comment type="caution">
    <text evidence="5">The sequence shown here is derived from an EMBL/GenBank/DDBJ whole genome shotgun (WGS) entry which is preliminary data.</text>
</comment>
<dbReference type="InterPro" id="IPR012677">
    <property type="entry name" value="Nucleotide-bd_a/b_plait_sf"/>
</dbReference>
<sequence length="298" mass="33868">MDIGPQIQPDALIEGRRIYIGNLPYSAKPQIIENILVHNGFEKIEHIHISIDPVSARNPGYCFVDFSDKETADGALASLIAGISGRPIKVGPCEPKKKRHPQETRGGEFAFDRWGDWKSTSQNNEAERERVYRRGVEQGPQGDLDHFDDLVGSPKAQLRLYVGGLDRMINQAEHNREVSALFKGFNPTAIGKRITPYQTVPTENRHYCFVDFATPEEADAARMALHGKPYLQGRLKLRHASYTPPKLEERSTRNGSKSSDPPAPDREYMRPSQYRYEKRSEPKKSEPSRAELSNNWRR</sequence>
<reference evidence="5" key="1">
    <citation type="submission" date="2022-11" db="EMBL/GenBank/DDBJ databases">
        <authorList>
            <person name="Petersen C."/>
        </authorList>
    </citation>
    <scope>NUCLEOTIDE SEQUENCE</scope>
    <source>
        <strain evidence="5">IBT 30069</strain>
    </source>
</reference>
<evidence type="ECO:0000256" key="1">
    <source>
        <dbReference type="ARBA" id="ARBA00022884"/>
    </source>
</evidence>
<dbReference type="Pfam" id="PF00076">
    <property type="entry name" value="RRM_1"/>
    <property type="match status" value="2"/>
</dbReference>
<reference evidence="5" key="2">
    <citation type="journal article" date="2023" name="IMA Fungus">
        <title>Comparative genomic study of the Penicillium genus elucidates a diverse pangenome and 15 lateral gene transfer events.</title>
        <authorList>
            <person name="Petersen C."/>
            <person name="Sorensen T."/>
            <person name="Nielsen M.R."/>
            <person name="Sondergaard T.E."/>
            <person name="Sorensen J.L."/>
            <person name="Fitzpatrick D.A."/>
            <person name="Frisvad J.C."/>
            <person name="Nielsen K.L."/>
        </authorList>
    </citation>
    <scope>NUCLEOTIDE SEQUENCE</scope>
    <source>
        <strain evidence="5">IBT 30069</strain>
    </source>
</reference>
<name>A0A9W9G7Z6_9EURO</name>
<dbReference type="EMBL" id="JAPQKH010000002">
    <property type="protein sequence ID" value="KAJ5113667.1"/>
    <property type="molecule type" value="Genomic_DNA"/>
</dbReference>
<evidence type="ECO:0000256" key="2">
    <source>
        <dbReference type="PROSITE-ProRule" id="PRU00176"/>
    </source>
</evidence>
<proteinExistence type="predicted"/>
<accession>A0A9W9G7Z6</accession>
<dbReference type="AlphaFoldDB" id="A0A9W9G7Z6"/>
<feature type="domain" description="RRM" evidence="4">
    <location>
        <begin position="16"/>
        <end position="95"/>
    </location>
</feature>
<organism evidence="5 6">
    <name type="scientific">Penicillium angulare</name>
    <dbReference type="NCBI Taxonomy" id="116970"/>
    <lineage>
        <taxon>Eukaryota</taxon>
        <taxon>Fungi</taxon>
        <taxon>Dikarya</taxon>
        <taxon>Ascomycota</taxon>
        <taxon>Pezizomycotina</taxon>
        <taxon>Eurotiomycetes</taxon>
        <taxon>Eurotiomycetidae</taxon>
        <taxon>Eurotiales</taxon>
        <taxon>Aspergillaceae</taxon>
        <taxon>Penicillium</taxon>
    </lineage>
</organism>
<dbReference type="GO" id="GO:0005737">
    <property type="term" value="C:cytoplasm"/>
    <property type="evidence" value="ECO:0007669"/>
    <property type="project" value="TreeGrafter"/>
</dbReference>
<keyword evidence="1 2" id="KW-0694">RNA-binding</keyword>
<evidence type="ECO:0000313" key="6">
    <source>
        <dbReference type="Proteomes" id="UP001149165"/>
    </source>
</evidence>
<feature type="domain" description="RRM" evidence="4">
    <location>
        <begin position="158"/>
        <end position="242"/>
    </location>
</feature>
<dbReference type="CDD" id="cd00590">
    <property type="entry name" value="RRM_SF"/>
    <property type="match status" value="1"/>
</dbReference>
<evidence type="ECO:0000313" key="5">
    <source>
        <dbReference type="EMBL" id="KAJ5113667.1"/>
    </source>
</evidence>
<dbReference type="PROSITE" id="PS50102">
    <property type="entry name" value="RRM"/>
    <property type="match status" value="2"/>
</dbReference>
<feature type="region of interest" description="Disordered" evidence="3">
    <location>
        <begin position="236"/>
        <end position="298"/>
    </location>
</feature>
<dbReference type="GO" id="GO:0003729">
    <property type="term" value="F:mRNA binding"/>
    <property type="evidence" value="ECO:0007669"/>
    <property type="project" value="TreeGrafter"/>
</dbReference>
<evidence type="ECO:0000259" key="4">
    <source>
        <dbReference type="PROSITE" id="PS50102"/>
    </source>
</evidence>
<dbReference type="InterPro" id="IPR000504">
    <property type="entry name" value="RRM_dom"/>
</dbReference>
<dbReference type="OrthoDB" id="272703at2759"/>
<feature type="compositionally biased region" description="Basic and acidic residues" evidence="3">
    <location>
        <begin position="263"/>
        <end position="289"/>
    </location>
</feature>
<dbReference type="InterPro" id="IPR035979">
    <property type="entry name" value="RBD_domain_sf"/>
</dbReference>
<dbReference type="Gene3D" id="3.30.70.330">
    <property type="match status" value="2"/>
</dbReference>
<dbReference type="SMART" id="SM00360">
    <property type="entry name" value="RRM"/>
    <property type="match status" value="2"/>
</dbReference>
<dbReference type="GO" id="GO:0005634">
    <property type="term" value="C:nucleus"/>
    <property type="evidence" value="ECO:0007669"/>
    <property type="project" value="TreeGrafter"/>
</dbReference>
<keyword evidence="6" id="KW-1185">Reference proteome</keyword>
<gene>
    <name evidence="5" type="ORF">N7456_002201</name>
</gene>
<dbReference type="PANTHER" id="PTHR23003">
    <property type="entry name" value="RNA RECOGNITION MOTIF RRM DOMAIN CONTAINING PROTEIN"/>
    <property type="match status" value="1"/>
</dbReference>